<comment type="caution">
    <text evidence="1">The sequence shown here is derived from an EMBL/GenBank/DDBJ whole genome shotgun (WGS) entry which is preliminary data.</text>
</comment>
<dbReference type="OrthoDB" id="8481042at2"/>
<dbReference type="RefSeq" id="WP_007918136.1">
    <property type="nucleotide sequence ID" value="NZ_ADVG01000004.1"/>
</dbReference>
<gene>
    <name evidence="1" type="ORF">Krac_1676</name>
</gene>
<accession>D6U2Q2</accession>
<organism evidence="1 2">
    <name type="scientific">Ktedonobacter racemifer DSM 44963</name>
    <dbReference type="NCBI Taxonomy" id="485913"/>
    <lineage>
        <taxon>Bacteria</taxon>
        <taxon>Bacillati</taxon>
        <taxon>Chloroflexota</taxon>
        <taxon>Ktedonobacteria</taxon>
        <taxon>Ktedonobacterales</taxon>
        <taxon>Ktedonobacteraceae</taxon>
        <taxon>Ktedonobacter</taxon>
    </lineage>
</organism>
<dbReference type="AlphaFoldDB" id="D6U2Q2"/>
<proteinExistence type="predicted"/>
<name>D6U2Q2_KTERA</name>
<sequence>MTIAHAMYTVKAEYATQNKKHVSQVIEELQALHRDDIQYSVFVQEDGKTFTHLLICANEEAGRAFTGLKAFAAFQAALTESQPEVSPSVNNVTLVGSTSDLLSR</sequence>
<evidence type="ECO:0000313" key="1">
    <source>
        <dbReference type="EMBL" id="EFH81016.1"/>
    </source>
</evidence>
<dbReference type="eggNOG" id="ENOG502ZWXP">
    <property type="taxonomic scope" value="Bacteria"/>
</dbReference>
<dbReference type="EMBL" id="ADVG01000004">
    <property type="protein sequence ID" value="EFH81016.1"/>
    <property type="molecule type" value="Genomic_DNA"/>
</dbReference>
<reference evidence="1 2" key="1">
    <citation type="journal article" date="2011" name="Stand. Genomic Sci.">
        <title>Non-contiguous finished genome sequence and contextual data of the filamentous soil bacterium Ktedonobacter racemifer type strain (SOSP1-21).</title>
        <authorList>
            <person name="Chang Y.J."/>
            <person name="Land M."/>
            <person name="Hauser L."/>
            <person name="Chertkov O."/>
            <person name="Del Rio T.G."/>
            <person name="Nolan M."/>
            <person name="Copeland A."/>
            <person name="Tice H."/>
            <person name="Cheng J.F."/>
            <person name="Lucas S."/>
            <person name="Han C."/>
            <person name="Goodwin L."/>
            <person name="Pitluck S."/>
            <person name="Ivanova N."/>
            <person name="Ovchinikova G."/>
            <person name="Pati A."/>
            <person name="Chen A."/>
            <person name="Palaniappan K."/>
            <person name="Mavromatis K."/>
            <person name="Liolios K."/>
            <person name="Brettin T."/>
            <person name="Fiebig A."/>
            <person name="Rohde M."/>
            <person name="Abt B."/>
            <person name="Goker M."/>
            <person name="Detter J.C."/>
            <person name="Woyke T."/>
            <person name="Bristow J."/>
            <person name="Eisen J.A."/>
            <person name="Markowitz V."/>
            <person name="Hugenholtz P."/>
            <person name="Kyrpides N.C."/>
            <person name="Klenk H.P."/>
            <person name="Lapidus A."/>
        </authorList>
    </citation>
    <scope>NUCLEOTIDE SEQUENCE [LARGE SCALE GENOMIC DNA]</scope>
    <source>
        <strain evidence="2">DSM 44963</strain>
    </source>
</reference>
<evidence type="ECO:0008006" key="3">
    <source>
        <dbReference type="Google" id="ProtNLM"/>
    </source>
</evidence>
<keyword evidence="2" id="KW-1185">Reference proteome</keyword>
<evidence type="ECO:0000313" key="2">
    <source>
        <dbReference type="Proteomes" id="UP000004508"/>
    </source>
</evidence>
<dbReference type="InParanoid" id="D6U2Q2"/>
<dbReference type="Proteomes" id="UP000004508">
    <property type="component" value="Unassembled WGS sequence"/>
</dbReference>
<protein>
    <recommendedName>
        <fullName evidence="3">ABM domain-containing protein</fullName>
    </recommendedName>
</protein>